<proteinExistence type="predicted"/>
<evidence type="ECO:0000313" key="1">
    <source>
        <dbReference type="EMBL" id="KAK2546843.1"/>
    </source>
</evidence>
<reference evidence="1" key="2">
    <citation type="journal article" date="2023" name="Science">
        <title>Genomic signatures of disease resistance in endangered staghorn corals.</title>
        <authorList>
            <person name="Vollmer S.V."/>
            <person name="Selwyn J.D."/>
            <person name="Despard B.A."/>
            <person name="Roesel C.L."/>
        </authorList>
    </citation>
    <scope>NUCLEOTIDE SEQUENCE</scope>
    <source>
        <strain evidence="1">K2</strain>
    </source>
</reference>
<dbReference type="EMBL" id="JARQWQ010000260">
    <property type="protein sequence ID" value="KAK2546843.1"/>
    <property type="molecule type" value="Genomic_DNA"/>
</dbReference>
<name>A0AAD9UR70_ACRCE</name>
<evidence type="ECO:0000313" key="2">
    <source>
        <dbReference type="Proteomes" id="UP001249851"/>
    </source>
</evidence>
<dbReference type="AlphaFoldDB" id="A0AAD9UR70"/>
<sequence>MSLSMVSWTLNKRGAFWLRIRPSVNNDSPPGRQDLLYFLPQATDTINYATPVDEDDLNVSEYVADVTNASNSADPTFAELAQIIMDEKNLRMPESAEEARRLYIDLMHDIEALT</sequence>
<dbReference type="Proteomes" id="UP001249851">
    <property type="component" value="Unassembled WGS sequence"/>
</dbReference>
<keyword evidence="2" id="KW-1185">Reference proteome</keyword>
<comment type="caution">
    <text evidence="1">The sequence shown here is derived from an EMBL/GenBank/DDBJ whole genome shotgun (WGS) entry which is preliminary data.</text>
</comment>
<gene>
    <name evidence="1" type="ORF">P5673_033433</name>
</gene>
<reference evidence="1" key="1">
    <citation type="journal article" date="2023" name="G3 (Bethesda)">
        <title>Whole genome assembly and annotation of the endangered Caribbean coral Acropora cervicornis.</title>
        <authorList>
            <person name="Selwyn J.D."/>
            <person name="Vollmer S.V."/>
        </authorList>
    </citation>
    <scope>NUCLEOTIDE SEQUENCE</scope>
    <source>
        <strain evidence="1">K2</strain>
    </source>
</reference>
<accession>A0AAD9UR70</accession>
<protein>
    <submittedName>
        <fullName evidence="1">Uncharacterized protein</fullName>
    </submittedName>
</protein>
<organism evidence="1 2">
    <name type="scientific">Acropora cervicornis</name>
    <name type="common">Staghorn coral</name>
    <dbReference type="NCBI Taxonomy" id="6130"/>
    <lineage>
        <taxon>Eukaryota</taxon>
        <taxon>Metazoa</taxon>
        <taxon>Cnidaria</taxon>
        <taxon>Anthozoa</taxon>
        <taxon>Hexacorallia</taxon>
        <taxon>Scleractinia</taxon>
        <taxon>Astrocoeniina</taxon>
        <taxon>Acroporidae</taxon>
        <taxon>Acropora</taxon>
    </lineage>
</organism>